<dbReference type="SMART" id="SM00116">
    <property type="entry name" value="CBS"/>
    <property type="match status" value="2"/>
</dbReference>
<evidence type="ECO:0000313" key="5">
    <source>
        <dbReference type="Proteomes" id="UP000283587"/>
    </source>
</evidence>
<dbReference type="PANTHER" id="PTHR33741">
    <property type="entry name" value="TRANSMEMBRANE PROTEIN DDB_G0269096-RELATED"/>
    <property type="match status" value="1"/>
</dbReference>
<dbReference type="PANTHER" id="PTHR33741:SF5">
    <property type="entry name" value="TRANSMEMBRANE PROTEIN DDB_G0269096-RELATED"/>
    <property type="match status" value="1"/>
</dbReference>
<feature type="transmembrane region" description="Helical" evidence="2">
    <location>
        <begin position="151"/>
        <end position="175"/>
    </location>
</feature>
<dbReference type="Pfam" id="PF04982">
    <property type="entry name" value="TM_HPP"/>
    <property type="match status" value="1"/>
</dbReference>
<dbReference type="OrthoDB" id="9811720at2"/>
<feature type="domain" description="CBS" evidence="3">
    <location>
        <begin position="334"/>
        <end position="390"/>
    </location>
</feature>
<dbReference type="InterPro" id="IPR058581">
    <property type="entry name" value="TM_HPP"/>
</dbReference>
<keyword evidence="2" id="KW-0472">Membrane</keyword>
<dbReference type="InterPro" id="IPR000644">
    <property type="entry name" value="CBS_dom"/>
</dbReference>
<sequence>MFILAANDVKLLANSAFRALGPAIPPGSPREAVRAGIGALIGVALAGLLLLTFTEDQRLGLWLIAPFGATSVLVFAVPSSPLAQPWSAVVGNTLSALCAVLVCMLVADPFIRVPLAVGLAIAAMILLRALHPPGGAVAMTAALSPDTIRELGLGFALCPVALGTAILVLVAVLYSRLTGRHYPFRQFEQKNVHGTDDHEPLERIGLSEAELTDILTQYRQTLNLGVEDLVRLISAAELRAAGHRAGPLTASDIMSRDLVTVGPETVLNDVAQLFQRHGFISLPVVEKDDRFLGVIYQIHLIRKVSDESRGIGGRFRAVLARQLRDRRLRAAQIMSTDVPTTTPDAPIATLLPKLADGSCDAVPVLDGGRIVGIVTRTDLIAALARQSLRQPA</sequence>
<keyword evidence="5" id="KW-1185">Reference proteome</keyword>
<feature type="domain" description="CBS" evidence="3">
    <location>
        <begin position="254"/>
        <end position="311"/>
    </location>
</feature>
<evidence type="ECO:0000256" key="1">
    <source>
        <dbReference type="PROSITE-ProRule" id="PRU00703"/>
    </source>
</evidence>
<dbReference type="Proteomes" id="UP000283587">
    <property type="component" value="Unassembled WGS sequence"/>
</dbReference>
<dbReference type="PROSITE" id="PS51371">
    <property type="entry name" value="CBS"/>
    <property type="match status" value="2"/>
</dbReference>
<comment type="caution">
    <text evidence="4">The sequence shown here is derived from an EMBL/GenBank/DDBJ whole genome shotgun (WGS) entry which is preliminary data.</text>
</comment>
<feature type="transmembrane region" description="Helical" evidence="2">
    <location>
        <begin position="86"/>
        <end position="106"/>
    </location>
</feature>
<dbReference type="Gene3D" id="3.10.580.10">
    <property type="entry name" value="CBS-domain"/>
    <property type="match status" value="1"/>
</dbReference>
<dbReference type="InterPro" id="IPR007065">
    <property type="entry name" value="HPP"/>
</dbReference>
<accession>A0A419ABP5</accession>
<dbReference type="InterPro" id="IPR046342">
    <property type="entry name" value="CBS_dom_sf"/>
</dbReference>
<name>A0A419ABP5_9RHOB</name>
<proteinExistence type="predicted"/>
<protein>
    <submittedName>
        <fullName evidence="4">HPP family protein</fullName>
    </submittedName>
</protein>
<organism evidence="4 5">
    <name type="scientific">Paracoccus siganidrum</name>
    <dbReference type="NCBI Taxonomy" id="1276757"/>
    <lineage>
        <taxon>Bacteria</taxon>
        <taxon>Pseudomonadati</taxon>
        <taxon>Pseudomonadota</taxon>
        <taxon>Alphaproteobacteria</taxon>
        <taxon>Rhodobacterales</taxon>
        <taxon>Paracoccaceae</taxon>
        <taxon>Paracoccus</taxon>
    </lineage>
</organism>
<dbReference type="CDD" id="cd04600">
    <property type="entry name" value="CBS_pair_HPP_assoc"/>
    <property type="match status" value="1"/>
</dbReference>
<dbReference type="EMBL" id="QZEW01000006">
    <property type="protein sequence ID" value="RJL21173.1"/>
    <property type="molecule type" value="Genomic_DNA"/>
</dbReference>
<reference evidence="5" key="1">
    <citation type="submission" date="2018-09" db="EMBL/GenBank/DDBJ databases">
        <title>Paracoccus onubensis nov. sp. a moderate halophilic bacterium isolated from Gruta de las Maravillas (Aracena, Spain).</title>
        <authorList>
            <person name="Jurado V."/>
            <person name="Gutierrez-Patricio S."/>
            <person name="Gonzalez-Pimentel J.L."/>
            <person name="Miller A.Z."/>
            <person name="Laiz L."/>
            <person name="Saiz-Jimenez C."/>
        </authorList>
    </citation>
    <scope>NUCLEOTIDE SEQUENCE [LARGE SCALE GENOMIC DNA]</scope>
    <source>
        <strain evidence="5">DSM 26381</strain>
    </source>
</reference>
<keyword evidence="2" id="KW-1133">Transmembrane helix</keyword>
<evidence type="ECO:0000256" key="2">
    <source>
        <dbReference type="SAM" id="Phobius"/>
    </source>
</evidence>
<evidence type="ECO:0000259" key="3">
    <source>
        <dbReference type="PROSITE" id="PS51371"/>
    </source>
</evidence>
<gene>
    <name evidence="4" type="ORF">D3P05_02040</name>
</gene>
<feature type="transmembrane region" description="Helical" evidence="2">
    <location>
        <begin position="32"/>
        <end position="53"/>
    </location>
</feature>
<keyword evidence="2" id="KW-0812">Transmembrane</keyword>
<evidence type="ECO:0000313" key="4">
    <source>
        <dbReference type="EMBL" id="RJL21173.1"/>
    </source>
</evidence>
<feature type="transmembrane region" description="Helical" evidence="2">
    <location>
        <begin position="60"/>
        <end position="80"/>
    </location>
</feature>
<dbReference type="Pfam" id="PF00571">
    <property type="entry name" value="CBS"/>
    <property type="match status" value="2"/>
</dbReference>
<feature type="transmembrane region" description="Helical" evidence="2">
    <location>
        <begin position="113"/>
        <end position="131"/>
    </location>
</feature>
<dbReference type="AlphaFoldDB" id="A0A419ABP5"/>
<keyword evidence="1" id="KW-0129">CBS domain</keyword>
<dbReference type="SUPFAM" id="SSF54631">
    <property type="entry name" value="CBS-domain pair"/>
    <property type="match status" value="1"/>
</dbReference>